<name>A0A450X0P3_9GAMM</name>
<protein>
    <submittedName>
        <fullName evidence="1">Uncharacterized protein</fullName>
    </submittedName>
</protein>
<proteinExistence type="predicted"/>
<dbReference type="AlphaFoldDB" id="A0A450X0P3"/>
<accession>A0A450X0P3</accession>
<reference evidence="1" key="1">
    <citation type="submission" date="2019-02" db="EMBL/GenBank/DDBJ databases">
        <authorList>
            <person name="Gruber-Vodicka R. H."/>
            <person name="Seah K. B. B."/>
        </authorList>
    </citation>
    <scope>NUCLEOTIDE SEQUENCE</scope>
    <source>
        <strain evidence="1">BECK_S313</strain>
    </source>
</reference>
<sequence length="106" mass="11540">MPSSLLYTYGSWRKIDLIVDNQHFLGRISIIVEKGRYGQAAFIHEGGGFEKTTRPSLDLDPAFVAKEPGGPSKCLAKMGGNTIHEPKTGVVACHGVTRPRITKSDD</sequence>
<organism evidence="1">
    <name type="scientific">Candidatus Kentrum sp. LPFa</name>
    <dbReference type="NCBI Taxonomy" id="2126335"/>
    <lineage>
        <taxon>Bacteria</taxon>
        <taxon>Pseudomonadati</taxon>
        <taxon>Pseudomonadota</taxon>
        <taxon>Gammaproteobacteria</taxon>
        <taxon>Candidatus Kentrum</taxon>
    </lineage>
</organism>
<gene>
    <name evidence="1" type="ORF">BECKLPF1236B_GA0070989_13304</name>
</gene>
<dbReference type="EMBL" id="CAADFK010000330">
    <property type="protein sequence ID" value="VFK22845.1"/>
    <property type="molecule type" value="Genomic_DNA"/>
</dbReference>
<evidence type="ECO:0000313" key="1">
    <source>
        <dbReference type="EMBL" id="VFK22845.1"/>
    </source>
</evidence>